<protein>
    <submittedName>
        <fullName evidence="1">Uncharacterized protein</fullName>
    </submittedName>
</protein>
<dbReference type="KEGG" id="vg:26636256"/>
<dbReference type="GeneID" id="26636256"/>
<reference evidence="1 2" key="1">
    <citation type="submission" date="2014-10" db="EMBL/GenBank/DDBJ databases">
        <title>VR bacteriophages - a small but diverse group of low-temperature viruses.</title>
        <authorList>
            <person name="Kaliniene L."/>
            <person name="Meskys R."/>
            <person name="Simoliunas E."/>
            <person name="Zajanckauskaite A."/>
            <person name="Truncaite L."/>
        </authorList>
    </citation>
    <scope>NUCLEOTIDE SEQUENCE [LARGE SCALE GENOMIC DNA]</scope>
</reference>
<proteinExistence type="predicted"/>
<evidence type="ECO:0000313" key="2">
    <source>
        <dbReference type="Proteomes" id="UP000030717"/>
    </source>
</evidence>
<evidence type="ECO:0000313" key="1">
    <source>
        <dbReference type="EMBL" id="AIZ02438.1"/>
    </source>
</evidence>
<dbReference type="EMBL" id="KP007361">
    <property type="protein sequence ID" value="AIZ02438.1"/>
    <property type="molecule type" value="Genomic_DNA"/>
</dbReference>
<sequence>MEAKSIFNLINYNNGNFKSEAQSKFFNDVACAGEITVSGGQTYKNAWNWIVNVDSVGIIDVYKNTNKNRSLFWSRETNAEYQAARAKKNMPTESDVQNIKSDIQYYDGLIAEQQAVLDKFNEIKACKEIPEFMRESVNEQYNLTSERIETYTKQRAERQVLLQKFEKRLKTVLA</sequence>
<dbReference type="RefSeq" id="YP_009209836.1">
    <property type="nucleotide sequence ID" value="NC_028925.1"/>
</dbReference>
<keyword evidence="2" id="KW-1185">Reference proteome</keyword>
<dbReference type="Proteomes" id="UP000030717">
    <property type="component" value="Segment"/>
</dbReference>
<accession>A0A0A7HCP4</accession>
<name>A0A0A7HCP4_9CAUD</name>
<organism evidence="1 2">
    <name type="scientific">Escherichia phage vB_EcoM_VR25</name>
    <dbReference type="NCBI Taxonomy" id="1567028"/>
    <lineage>
        <taxon>Viruses</taxon>
        <taxon>Duplodnaviria</taxon>
        <taxon>Heunggongvirae</taxon>
        <taxon>Uroviricota</taxon>
        <taxon>Caudoviricetes</taxon>
        <taxon>Pantevenvirales</taxon>
        <taxon>Straboviridae</taxon>
        <taxon>Tevenvirinae</taxon>
        <taxon>Gaprivervirus</taxon>
        <taxon>Gaprivervirus vr25</taxon>
    </lineage>
</organism>
<gene>
    <name evidence="1" type="ORF">VR25_094</name>
</gene>